<name>A0A1E4U0G5_PACTA</name>
<dbReference type="GO" id="GO:0051666">
    <property type="term" value="P:actin cortical patch localization"/>
    <property type="evidence" value="ECO:0007669"/>
    <property type="project" value="InterPro"/>
</dbReference>
<dbReference type="GO" id="GO:0043332">
    <property type="term" value="C:mating projection tip"/>
    <property type="evidence" value="ECO:0007669"/>
    <property type="project" value="TreeGrafter"/>
</dbReference>
<evidence type="ECO:0000256" key="1">
    <source>
        <dbReference type="ARBA" id="ARBA00004245"/>
    </source>
</evidence>
<reference evidence="7" key="1">
    <citation type="submission" date="2016-05" db="EMBL/GenBank/DDBJ databases">
        <title>Comparative genomics of biotechnologically important yeasts.</title>
        <authorList>
            <consortium name="DOE Joint Genome Institute"/>
            <person name="Riley R."/>
            <person name="Haridas S."/>
            <person name="Wolfe K.H."/>
            <person name="Lopes M.R."/>
            <person name="Hittinger C.T."/>
            <person name="Goker M."/>
            <person name="Salamov A."/>
            <person name="Wisecaver J."/>
            <person name="Long T.M."/>
            <person name="Aerts A.L."/>
            <person name="Barry K."/>
            <person name="Choi C."/>
            <person name="Clum A."/>
            <person name="Coughlan A.Y."/>
            <person name="Deshpande S."/>
            <person name="Douglass A.P."/>
            <person name="Hanson S.J."/>
            <person name="Klenk H.-P."/>
            <person name="Labutti K."/>
            <person name="Lapidus A."/>
            <person name="Lindquist E."/>
            <person name="Lipzen A."/>
            <person name="Meier-Kolthoff J.P."/>
            <person name="Ohm R.A."/>
            <person name="Otillar R.P."/>
            <person name="Pangilinan J."/>
            <person name="Peng Y."/>
            <person name="Rokas A."/>
            <person name="Rosa C.A."/>
            <person name="Scheuner C."/>
            <person name="Sibirny A.A."/>
            <person name="Slot J.C."/>
            <person name="Stielow J.B."/>
            <person name="Sun H."/>
            <person name="Kurtzman C.P."/>
            <person name="Blackwell M."/>
            <person name="Grigoriev I.V."/>
            <person name="Jeffries T.W."/>
        </authorList>
    </citation>
    <scope>NUCLEOTIDE SEQUENCE [LARGE SCALE GENOMIC DNA]</scope>
    <source>
        <strain evidence="7">NRRL Y-2460</strain>
    </source>
</reference>
<keyword evidence="3" id="KW-0206">Cytoskeleton</keyword>
<sequence length="277" mass="32517">MSWTGFKKAINRAGTQVKLKTGNIDESVDEEFDLQEKNFKLLESNSKKMYDNLRNYHENLRKLIDFQINIAKTVDNFYGDYDFAVGDGISLDLLKILTEIKMEKLPEIIEPIDITILQPLKEFNEFNKEFNNLIKKRNHKKLDFDNLSHKKNKLEDELKRQHSNSIEKEKTQEELIKVTNQFNEASRVYNDLNENLKKEIEQFISIRSSIIDPSFESFIKIQNKVFTEIVQEFSKINDLNRINENSETELNKINTDVDNLLVEMKELSLTNLSSEVA</sequence>
<dbReference type="Pfam" id="PF03114">
    <property type="entry name" value="BAR"/>
    <property type="match status" value="1"/>
</dbReference>
<evidence type="ECO:0000313" key="7">
    <source>
        <dbReference type="Proteomes" id="UP000094236"/>
    </source>
</evidence>
<dbReference type="InterPro" id="IPR004148">
    <property type="entry name" value="BAR_dom"/>
</dbReference>
<dbReference type="PANTHER" id="PTHR47174:SF3">
    <property type="entry name" value="BRIDGING INTEGRATOR 3"/>
    <property type="match status" value="1"/>
</dbReference>
<evidence type="ECO:0000259" key="5">
    <source>
        <dbReference type="PROSITE" id="PS51021"/>
    </source>
</evidence>
<dbReference type="GO" id="GO:0008289">
    <property type="term" value="F:lipid binding"/>
    <property type="evidence" value="ECO:0007669"/>
    <property type="project" value="TreeGrafter"/>
</dbReference>
<keyword evidence="4" id="KW-0175">Coiled coil</keyword>
<dbReference type="AlphaFoldDB" id="A0A1E4U0G5"/>
<evidence type="ECO:0000313" key="6">
    <source>
        <dbReference type="EMBL" id="ODV97492.1"/>
    </source>
</evidence>
<dbReference type="SUPFAM" id="SSF103657">
    <property type="entry name" value="BAR/IMD domain-like"/>
    <property type="match status" value="1"/>
</dbReference>
<dbReference type="Gene3D" id="1.20.1270.60">
    <property type="entry name" value="Arfaptin homology (AH) domain/BAR domain"/>
    <property type="match status" value="1"/>
</dbReference>
<evidence type="ECO:0000256" key="3">
    <source>
        <dbReference type="ARBA" id="ARBA00023212"/>
    </source>
</evidence>
<keyword evidence="7" id="KW-1185">Reference proteome</keyword>
<dbReference type="InterPro" id="IPR027267">
    <property type="entry name" value="AH/BAR_dom_sf"/>
</dbReference>
<comment type="subcellular location">
    <subcellularLocation>
        <location evidence="1">Cytoplasm</location>
        <location evidence="1">Cytoskeleton</location>
    </subcellularLocation>
</comment>
<dbReference type="GO" id="GO:0031097">
    <property type="term" value="C:medial cortex"/>
    <property type="evidence" value="ECO:0007669"/>
    <property type="project" value="TreeGrafter"/>
</dbReference>
<dbReference type="EMBL" id="KV454011">
    <property type="protein sequence ID" value="ODV97492.1"/>
    <property type="molecule type" value="Genomic_DNA"/>
</dbReference>
<dbReference type="Proteomes" id="UP000094236">
    <property type="component" value="Unassembled WGS sequence"/>
</dbReference>
<accession>A0A1E4U0G5</accession>
<dbReference type="SMART" id="SM00721">
    <property type="entry name" value="BAR"/>
    <property type="match status" value="1"/>
</dbReference>
<feature type="domain" description="BAR" evidence="5">
    <location>
        <begin position="17"/>
        <end position="259"/>
    </location>
</feature>
<dbReference type="PANTHER" id="PTHR47174">
    <property type="entry name" value="BRIDGING INTEGRATOR 3"/>
    <property type="match status" value="1"/>
</dbReference>
<protein>
    <recommendedName>
        <fullName evidence="5">BAR domain-containing protein</fullName>
    </recommendedName>
</protein>
<keyword evidence="2" id="KW-0963">Cytoplasm</keyword>
<organism evidence="6 7">
    <name type="scientific">Pachysolen tannophilus NRRL Y-2460</name>
    <dbReference type="NCBI Taxonomy" id="669874"/>
    <lineage>
        <taxon>Eukaryota</taxon>
        <taxon>Fungi</taxon>
        <taxon>Dikarya</taxon>
        <taxon>Ascomycota</taxon>
        <taxon>Saccharomycotina</taxon>
        <taxon>Pichiomycetes</taxon>
        <taxon>Pachysolenaceae</taxon>
        <taxon>Pachysolen</taxon>
    </lineage>
</organism>
<proteinExistence type="predicted"/>
<feature type="coiled-coil region" evidence="4">
    <location>
        <begin position="236"/>
        <end position="270"/>
    </location>
</feature>
<feature type="coiled-coil region" evidence="4">
    <location>
        <begin position="137"/>
        <end position="202"/>
    </location>
</feature>
<dbReference type="GO" id="GO:0097320">
    <property type="term" value="P:plasma membrane tubulation"/>
    <property type="evidence" value="ECO:0007669"/>
    <property type="project" value="TreeGrafter"/>
</dbReference>
<dbReference type="STRING" id="669874.A0A1E4U0G5"/>
<evidence type="ECO:0000256" key="4">
    <source>
        <dbReference type="SAM" id="Coils"/>
    </source>
</evidence>
<dbReference type="OrthoDB" id="446293at2759"/>
<dbReference type="PROSITE" id="PS51021">
    <property type="entry name" value="BAR"/>
    <property type="match status" value="1"/>
</dbReference>
<dbReference type="GO" id="GO:0006897">
    <property type="term" value="P:endocytosis"/>
    <property type="evidence" value="ECO:0007669"/>
    <property type="project" value="InterPro"/>
</dbReference>
<dbReference type="InterPro" id="IPR046982">
    <property type="entry name" value="BIN3/RVS161-like"/>
</dbReference>
<evidence type="ECO:0000256" key="2">
    <source>
        <dbReference type="ARBA" id="ARBA00022490"/>
    </source>
</evidence>
<dbReference type="GO" id="GO:0030479">
    <property type="term" value="C:actin cortical patch"/>
    <property type="evidence" value="ECO:0007669"/>
    <property type="project" value="TreeGrafter"/>
</dbReference>
<dbReference type="GO" id="GO:1990528">
    <property type="term" value="C:Rvs161p-Rvs167p complex"/>
    <property type="evidence" value="ECO:0007669"/>
    <property type="project" value="TreeGrafter"/>
</dbReference>
<gene>
    <name evidence="6" type="ORF">PACTADRAFT_52249</name>
</gene>